<dbReference type="Proteomes" id="UP000221080">
    <property type="component" value="Chromosome 28"/>
</dbReference>
<dbReference type="GO" id="GO:0005737">
    <property type="term" value="C:cytoplasm"/>
    <property type="evidence" value="ECO:0007669"/>
    <property type="project" value="TreeGrafter"/>
</dbReference>
<dbReference type="GO" id="GO:0005856">
    <property type="term" value="C:cytoskeleton"/>
    <property type="evidence" value="ECO:0007669"/>
    <property type="project" value="TreeGrafter"/>
</dbReference>
<dbReference type="GO" id="GO:0030837">
    <property type="term" value="P:negative regulation of actin filament polymerization"/>
    <property type="evidence" value="ECO:0007669"/>
    <property type="project" value="InterPro"/>
</dbReference>
<organism evidence="3 4">
    <name type="scientific">Ictalurus punctatus</name>
    <name type="common">Channel catfish</name>
    <name type="synonym">Silurus punctatus</name>
    <dbReference type="NCBI Taxonomy" id="7998"/>
    <lineage>
        <taxon>Eukaryota</taxon>
        <taxon>Metazoa</taxon>
        <taxon>Chordata</taxon>
        <taxon>Craniata</taxon>
        <taxon>Vertebrata</taxon>
        <taxon>Euteleostomi</taxon>
        <taxon>Actinopterygii</taxon>
        <taxon>Neopterygii</taxon>
        <taxon>Teleostei</taxon>
        <taxon>Ostariophysi</taxon>
        <taxon>Siluriformes</taxon>
        <taxon>Ictaluridae</taxon>
        <taxon>Ictalurus</taxon>
    </lineage>
</organism>
<dbReference type="OrthoDB" id="5406014at2759"/>
<dbReference type="Pfam" id="PF12796">
    <property type="entry name" value="Ank_2"/>
    <property type="match status" value="1"/>
</dbReference>
<reference evidence="4" key="2">
    <citation type="submission" date="2025-08" db="UniProtKB">
        <authorList>
            <consortium name="RefSeq"/>
        </authorList>
    </citation>
    <scope>IDENTIFICATION</scope>
    <source>
        <tissue evidence="4">Blood</tissue>
    </source>
</reference>
<dbReference type="GeneID" id="128629363"/>
<evidence type="ECO:0000313" key="3">
    <source>
        <dbReference type="Proteomes" id="UP000221080"/>
    </source>
</evidence>
<dbReference type="InterPro" id="IPR036770">
    <property type="entry name" value="Ankyrin_rpt-contain_sf"/>
</dbReference>
<keyword evidence="2" id="KW-0812">Transmembrane</keyword>
<evidence type="ECO:0000256" key="1">
    <source>
        <dbReference type="PROSITE-ProRule" id="PRU00023"/>
    </source>
</evidence>
<reference evidence="3" key="1">
    <citation type="journal article" date="2016" name="Nat. Commun.">
        <title>The channel catfish genome sequence provides insights into the evolution of scale formation in teleosts.</title>
        <authorList>
            <person name="Liu Z."/>
            <person name="Liu S."/>
            <person name="Yao J."/>
            <person name="Bao L."/>
            <person name="Zhang J."/>
            <person name="Li Y."/>
            <person name="Jiang C."/>
            <person name="Sun L."/>
            <person name="Wang R."/>
            <person name="Zhang Y."/>
            <person name="Zhou T."/>
            <person name="Zeng Q."/>
            <person name="Fu Q."/>
            <person name="Gao S."/>
            <person name="Li N."/>
            <person name="Koren S."/>
            <person name="Jiang Y."/>
            <person name="Zimin A."/>
            <person name="Xu P."/>
            <person name="Phillippy A.M."/>
            <person name="Geng X."/>
            <person name="Song L."/>
            <person name="Sun F."/>
            <person name="Li C."/>
            <person name="Wang X."/>
            <person name="Chen A."/>
            <person name="Jin Y."/>
            <person name="Yuan Z."/>
            <person name="Yang Y."/>
            <person name="Tan S."/>
            <person name="Peatman E."/>
            <person name="Lu J."/>
            <person name="Qin Z."/>
            <person name="Dunham R."/>
            <person name="Li Z."/>
            <person name="Sonstegard T."/>
            <person name="Feng J."/>
            <person name="Danzmann R.G."/>
            <person name="Schroeder S."/>
            <person name="Scheffler B."/>
            <person name="Duke M.V."/>
            <person name="Ballard L."/>
            <person name="Kucuktas H."/>
            <person name="Kaltenboeck L."/>
            <person name="Liu H."/>
            <person name="Armbruster J."/>
            <person name="Xie Y."/>
            <person name="Kirby M.L."/>
            <person name="Tian Y."/>
            <person name="Flanagan M.E."/>
            <person name="Mu W."/>
            <person name="Waldbieser G.C."/>
        </authorList>
    </citation>
    <scope>NUCLEOTIDE SEQUENCE [LARGE SCALE GENOMIC DNA]</scope>
    <source>
        <strain evidence="3">SDA103</strain>
    </source>
</reference>
<dbReference type="AlphaFoldDB" id="A0A9F7QUH3"/>
<keyword evidence="2" id="KW-1133">Transmembrane helix</keyword>
<dbReference type="PANTHER" id="PTHR24168:SF19">
    <property type="entry name" value="KN MOTIF AND ANKYRIN REPEAT DOMAIN-CONTAINING PROTEIN 1"/>
    <property type="match status" value="1"/>
</dbReference>
<dbReference type="SMART" id="SM00248">
    <property type="entry name" value="ANK"/>
    <property type="match status" value="4"/>
</dbReference>
<dbReference type="PANTHER" id="PTHR24168">
    <property type="entry name" value="KN MOTIF AND ANKYRIN REPEAT DOMAIN-CONTAINING"/>
    <property type="match status" value="1"/>
</dbReference>
<feature type="transmembrane region" description="Helical" evidence="2">
    <location>
        <begin position="6"/>
        <end position="30"/>
    </location>
</feature>
<keyword evidence="1" id="KW-0040">ANK repeat</keyword>
<feature type="transmembrane region" description="Helical" evidence="2">
    <location>
        <begin position="37"/>
        <end position="56"/>
    </location>
</feature>
<dbReference type="PROSITE" id="PS50297">
    <property type="entry name" value="ANK_REP_REGION"/>
    <property type="match status" value="2"/>
</dbReference>
<protein>
    <submittedName>
        <fullName evidence="4">KN motif and ankyrin repeat domain-containing protein 1 isoform X1</fullName>
    </submittedName>
</protein>
<dbReference type="SUPFAM" id="SSF48403">
    <property type="entry name" value="Ankyrin repeat"/>
    <property type="match status" value="1"/>
</dbReference>
<dbReference type="InterPro" id="IPR047184">
    <property type="entry name" value="KANK1-4"/>
</dbReference>
<accession>A0A9F7QUH3</accession>
<feature type="repeat" description="ANK" evidence="1">
    <location>
        <begin position="141"/>
        <end position="174"/>
    </location>
</feature>
<proteinExistence type="predicted"/>
<feature type="repeat" description="ANK" evidence="1">
    <location>
        <begin position="108"/>
        <end position="140"/>
    </location>
</feature>
<name>A0A9F7QUH3_ICTPU</name>
<evidence type="ECO:0000313" key="4">
    <source>
        <dbReference type="RefSeq" id="XP_053533165.1"/>
    </source>
</evidence>
<dbReference type="PROSITE" id="PS50088">
    <property type="entry name" value="ANK_REPEAT"/>
    <property type="match status" value="2"/>
</dbReference>
<dbReference type="PROSITE" id="PS51257">
    <property type="entry name" value="PROKAR_LIPOPROTEIN"/>
    <property type="match status" value="1"/>
</dbReference>
<dbReference type="Gene3D" id="1.25.40.20">
    <property type="entry name" value="Ankyrin repeat-containing domain"/>
    <property type="match status" value="1"/>
</dbReference>
<dbReference type="RefSeq" id="XP_053533165.1">
    <property type="nucleotide sequence ID" value="XM_053677190.1"/>
</dbReference>
<evidence type="ECO:0000256" key="2">
    <source>
        <dbReference type="SAM" id="Phobius"/>
    </source>
</evidence>
<keyword evidence="2" id="KW-0472">Membrane</keyword>
<gene>
    <name evidence="4" type="primary">LOC128629363</name>
</gene>
<keyword evidence="3" id="KW-1185">Reference proteome</keyword>
<sequence length="210" mass="22450">MDKCCSLTILAFLIILLLACWINSVCLILVPAGYSDIVFVCVCMCVPVCMRVYVWLICAGVCNTNQQNKAGYTPIMLAALAAVETKEDMGVVEELFRNGDVNAKAIQAGQTALMLAVSHGRMDMVKVLLTSGSKVNIQDDEGSTALMCASEHGHVDIVRLLLAQPGCDATLSDNDDSTAMSIALNAGHNDIAMLLYSHMNYGMGQPLAIS</sequence>
<dbReference type="InterPro" id="IPR002110">
    <property type="entry name" value="Ankyrin_rpt"/>
</dbReference>
<dbReference type="KEGG" id="ipu:128629363"/>